<protein>
    <submittedName>
        <fullName evidence="1">Uncharacterized protein</fullName>
    </submittedName>
</protein>
<dbReference type="STRING" id="477690.SAMN05216474_1885"/>
<dbReference type="AlphaFoldDB" id="A0A1I7A4I9"/>
<accession>A0A1I7A4I9</accession>
<proteinExistence type="predicted"/>
<reference evidence="1 2" key="1">
    <citation type="submission" date="2016-10" db="EMBL/GenBank/DDBJ databases">
        <authorList>
            <person name="de Groot N.N."/>
        </authorList>
    </citation>
    <scope>NUCLEOTIDE SEQUENCE [LARGE SCALE GENOMIC DNA]</scope>
    <source>
        <strain evidence="1 2">CGMCC 1.7005</strain>
    </source>
</reference>
<evidence type="ECO:0000313" key="2">
    <source>
        <dbReference type="Proteomes" id="UP000236454"/>
    </source>
</evidence>
<name>A0A1I7A4I9_9FLAO</name>
<keyword evidence="2" id="KW-1185">Reference proteome</keyword>
<organism evidence="1 2">
    <name type="scientific">Lishizhenia tianjinensis</name>
    <dbReference type="NCBI Taxonomy" id="477690"/>
    <lineage>
        <taxon>Bacteria</taxon>
        <taxon>Pseudomonadati</taxon>
        <taxon>Bacteroidota</taxon>
        <taxon>Flavobacteriia</taxon>
        <taxon>Flavobacteriales</taxon>
        <taxon>Crocinitomicaceae</taxon>
        <taxon>Lishizhenia</taxon>
    </lineage>
</organism>
<dbReference type="Proteomes" id="UP000236454">
    <property type="component" value="Unassembled WGS sequence"/>
</dbReference>
<evidence type="ECO:0000313" key="1">
    <source>
        <dbReference type="EMBL" id="SFT69805.1"/>
    </source>
</evidence>
<dbReference type="RefSeq" id="WP_090248733.1">
    <property type="nucleotide sequence ID" value="NZ_FPAS01000002.1"/>
</dbReference>
<gene>
    <name evidence="1" type="ORF">SAMN05216474_1885</name>
</gene>
<dbReference type="OrthoDB" id="1449867at2"/>
<dbReference type="EMBL" id="FPAS01000002">
    <property type="protein sequence ID" value="SFT69805.1"/>
    <property type="molecule type" value="Genomic_DNA"/>
</dbReference>
<sequence length="192" mass="21672">MSTIVLKYVLTLSILLGTQISLAQNVYERKIDSLQFTTNVASSCRSTNVLEECELCSSCGDVFFWEIIQGKDSVIPLLLDKIMDSTLSYAPNNYAAMQFRVGDIALLAFQEIIHHIPTLTLAGIEFSSTEAYSVFWKHLNHSYENRVHFVTALKQWHMANKENFIWVSSNAFEICDCSGPHPNGGHYALKKD</sequence>